<evidence type="ECO:0000256" key="5">
    <source>
        <dbReference type="PIRSR" id="PIRSR018169-1"/>
    </source>
</evidence>
<dbReference type="Proteomes" id="UP000504637">
    <property type="component" value="Unplaced"/>
</dbReference>
<feature type="active site" description="Charge relay system" evidence="5">
    <location>
        <position position="317"/>
    </location>
</feature>
<proteinExistence type="inferred from homology"/>
<dbReference type="AlphaFoldDB" id="A0A6J3LST5"/>
<dbReference type="GeneID" id="54359761"/>
<keyword evidence="1 4" id="KW-0378">Hydrolase</keyword>
<dbReference type="EC" id="3.1.1.47" evidence="4"/>
<evidence type="ECO:0000256" key="4">
    <source>
        <dbReference type="PIRNR" id="PIRNR018169"/>
    </source>
</evidence>
<reference evidence="7" key="2">
    <citation type="submission" date="2020-04" db="EMBL/GenBank/DDBJ databases">
        <authorList>
            <consortium name="NCBI Genome Project"/>
        </authorList>
    </citation>
    <scope>NUCLEOTIDE SEQUENCE</scope>
    <source>
        <strain evidence="7">CBS 342.82</strain>
    </source>
</reference>
<dbReference type="GO" id="GO:0003847">
    <property type="term" value="F:1-alkyl-2-acetylglycerophosphocholine esterase activity"/>
    <property type="evidence" value="ECO:0007669"/>
    <property type="project" value="UniProtKB-UniRule"/>
</dbReference>
<comment type="catalytic activity">
    <reaction evidence="4">
        <text>a 1-O-alkyl-2-acetyl-sn-glycero-3-phosphocholine + H2O = a 1-O-alkyl-sn-glycero-3-phosphocholine + acetate + H(+)</text>
        <dbReference type="Rhea" id="RHEA:17777"/>
        <dbReference type="ChEBI" id="CHEBI:15377"/>
        <dbReference type="ChEBI" id="CHEBI:15378"/>
        <dbReference type="ChEBI" id="CHEBI:30089"/>
        <dbReference type="ChEBI" id="CHEBI:30909"/>
        <dbReference type="ChEBI" id="CHEBI:36707"/>
        <dbReference type="EC" id="3.1.1.47"/>
    </reaction>
</comment>
<evidence type="ECO:0000313" key="6">
    <source>
        <dbReference type="Proteomes" id="UP000504637"/>
    </source>
</evidence>
<dbReference type="SUPFAM" id="SSF53474">
    <property type="entry name" value="alpha/beta-Hydrolases"/>
    <property type="match status" value="1"/>
</dbReference>
<comment type="similarity">
    <text evidence="4">Belongs to the serine esterase family.</text>
</comment>
<dbReference type="PIRSF" id="PIRSF018169">
    <property type="entry name" value="PAF_acetylhydrolase"/>
    <property type="match status" value="1"/>
</dbReference>
<evidence type="ECO:0000256" key="3">
    <source>
        <dbReference type="ARBA" id="ARBA00023098"/>
    </source>
</evidence>
<reference evidence="7" key="1">
    <citation type="submission" date="2020-01" db="EMBL/GenBank/DDBJ databases">
        <authorList>
            <consortium name="DOE Joint Genome Institute"/>
            <person name="Haridas S."/>
            <person name="Albert R."/>
            <person name="Binder M."/>
            <person name="Bloem J."/>
            <person name="Labutti K."/>
            <person name="Salamov A."/>
            <person name="Andreopoulos B."/>
            <person name="Baker S.E."/>
            <person name="Barry K."/>
            <person name="Bills G."/>
            <person name="Bluhm B.H."/>
            <person name="Cannon C."/>
            <person name="Castanera R."/>
            <person name="Culley D.E."/>
            <person name="Daum C."/>
            <person name="Ezra D."/>
            <person name="Gonzalez J.B."/>
            <person name="Henrissat B."/>
            <person name="Kuo A."/>
            <person name="Liang C."/>
            <person name="Lipzen A."/>
            <person name="Lutzoni F."/>
            <person name="Magnuson J."/>
            <person name="Mondo S."/>
            <person name="Nolan M."/>
            <person name="Ohm R."/>
            <person name="Pangilinan J."/>
            <person name="Park H.-J."/>
            <person name="Ramirez L."/>
            <person name="Alfaro M."/>
            <person name="Sun H."/>
            <person name="Tritt A."/>
            <person name="Yoshinaga Y."/>
            <person name="Zwiers L.-H."/>
            <person name="Turgeon B.G."/>
            <person name="Goodwin S.B."/>
            <person name="Spatafora J.W."/>
            <person name="Crous P.W."/>
            <person name="Grigoriev I.V."/>
        </authorList>
    </citation>
    <scope>NUCLEOTIDE SEQUENCE</scope>
    <source>
        <strain evidence="7">CBS 342.82</strain>
    </source>
</reference>
<name>A0A6J3LST5_9PEZI</name>
<gene>
    <name evidence="7" type="ORF">K489DRAFT_327126</name>
</gene>
<feature type="active site" description="Charge relay system" evidence="5">
    <location>
        <position position="398"/>
    </location>
</feature>
<keyword evidence="3 4" id="KW-0443">Lipid metabolism</keyword>
<dbReference type="OrthoDB" id="2363873at2759"/>
<keyword evidence="6" id="KW-1185">Reference proteome</keyword>
<evidence type="ECO:0000256" key="2">
    <source>
        <dbReference type="ARBA" id="ARBA00022963"/>
    </source>
</evidence>
<dbReference type="PANTHER" id="PTHR10272">
    <property type="entry name" value="PLATELET-ACTIVATING FACTOR ACETYLHYDROLASE"/>
    <property type="match status" value="1"/>
</dbReference>
<evidence type="ECO:0000313" key="7">
    <source>
        <dbReference type="RefSeq" id="XP_033455729.1"/>
    </source>
</evidence>
<evidence type="ECO:0000256" key="1">
    <source>
        <dbReference type="ARBA" id="ARBA00022801"/>
    </source>
</evidence>
<dbReference type="Gene3D" id="3.40.50.1820">
    <property type="entry name" value="alpha/beta hydrolase"/>
    <property type="match status" value="1"/>
</dbReference>
<feature type="active site" description="Nucleophile" evidence="5">
    <location>
        <position position="267"/>
    </location>
</feature>
<dbReference type="PANTHER" id="PTHR10272:SF7">
    <property type="entry name" value="PHOSPHOLIPASE-RELATED"/>
    <property type="match status" value="1"/>
</dbReference>
<organism evidence="7">
    <name type="scientific">Dissoconium aciculare CBS 342.82</name>
    <dbReference type="NCBI Taxonomy" id="1314786"/>
    <lineage>
        <taxon>Eukaryota</taxon>
        <taxon>Fungi</taxon>
        <taxon>Dikarya</taxon>
        <taxon>Ascomycota</taxon>
        <taxon>Pezizomycotina</taxon>
        <taxon>Dothideomycetes</taxon>
        <taxon>Dothideomycetidae</taxon>
        <taxon>Mycosphaerellales</taxon>
        <taxon>Dissoconiaceae</taxon>
        <taxon>Dissoconium</taxon>
    </lineage>
</organism>
<dbReference type="GO" id="GO:0016042">
    <property type="term" value="P:lipid catabolic process"/>
    <property type="evidence" value="ECO:0007669"/>
    <property type="project" value="UniProtKB-KW"/>
</dbReference>
<sequence length="513" mass="57404">MASWMSGWNPIVNFPQYHGPYDVGTVDVEIPAADLPSPAEAPEDAQPTIAFRIFYPCVKPSSSKQDRPVRWIPQPQRATISAFAKFVGVKSPRIASAISLMPQQLYWITLPAHRNAKLLDPPTSNGRWPVTFFSHGLAGSRNAYSYVCGDLASHGMIVIALDHRDGSSPIQYVRATTTTEAHVVDPVKISHEPSQEVYEGRDKQLRIRLWEISMAYEALMKIDAGLEVENLDINASSRRRERVEVLWQFDGMLDIHRAGKVTWAGHSFGAATTVQLLKSIYYCQDRPANFGKPLITPKADAAIIHQIVPESPTLLLDMWCLPLRSPDQAFLWDKPLPSHAAGGPGGDNVLSVLSEAFCNWEDNLNINKHIAISSKNYSEKTADRTKGPHMFFIQRSQHFNQSDFGILFPWIAKRVTKAEEPERILELNVRAMVQVIRESGIEIPGDDDKEILDKEGSVRRWINVPNEEESAADTIGALHRINRKLSITSTRSIAPPRDGMTMGQKMEAQLDMV</sequence>
<accession>A0A6J3LST5</accession>
<protein>
    <recommendedName>
        <fullName evidence="4">Putative phospholipase</fullName>
        <ecNumber evidence="4">3.1.1.47</ecNumber>
    </recommendedName>
</protein>
<reference evidence="7" key="3">
    <citation type="submission" date="2025-08" db="UniProtKB">
        <authorList>
            <consortium name="RefSeq"/>
        </authorList>
    </citation>
    <scope>IDENTIFICATION</scope>
    <source>
        <strain evidence="7">CBS 342.82</strain>
    </source>
</reference>
<keyword evidence="2 4" id="KW-0442">Lipid degradation</keyword>
<dbReference type="InterPro" id="IPR029058">
    <property type="entry name" value="AB_hydrolase_fold"/>
</dbReference>
<dbReference type="InterPro" id="IPR016715">
    <property type="entry name" value="PAF_acetylhydro_eukaryote"/>
</dbReference>
<dbReference type="Pfam" id="PF03403">
    <property type="entry name" value="PAF-AH_p_II"/>
    <property type="match status" value="1"/>
</dbReference>
<dbReference type="RefSeq" id="XP_033455729.1">
    <property type="nucleotide sequence ID" value="XM_033601961.1"/>
</dbReference>